<dbReference type="Pfam" id="PF00593">
    <property type="entry name" value="TonB_dep_Rec_b-barrel"/>
    <property type="match status" value="1"/>
</dbReference>
<protein>
    <submittedName>
        <fullName evidence="12">TonB-linked outer membrane protein, SusC/RagA family</fullName>
    </submittedName>
</protein>
<accession>J2K097</accession>
<sequence length="948" mass="106042">MNVKLRLITTGVLFFTGQALIAQTVNKDTIPKEKQIEEVIVTGYQKKSKDEIAQAQSVVTAEELKTQIPTTSVGNMLQGRASGVFSQSRNGQPGSTAEINIRGISGLIGNSEPLYIVDGIYMTSRQFNAVNPNDIESVVILKDAAGTSQYGSRGANGVVVITTKKGRNGKTQYSFESRLGFSKKISDKELNFEMMNSTQKLQYEKEMRNLGLSGLPSYTAADEEALKKLDHDWQKDILRTSSLQSYIFSARGGSDKNKFYYSLGYDKDEGIVRDINGFDRYTGRFNFENNLSDKLKVGLDLGISYQYTENVRDRNNVQSPFGAMYRYNPFEPVYNSDGSYNFNLRQGLNIIEALRNNLDSEQRLRATGNIFGEYKINDALSYRMYFNTLYDNLVNTNNLKRGSQLDIIINGAAGLGSLRKTTFYSFNYIYGNRIDFKKQFNDHYVGATALVEFNNEFTENIIASGTNYKNPNSDAPSNTIPSDKNTFTGDKVRSTLFSLLGLAEYNYKKKYILTASIRQDKSSKFGENNKSGIFWSGSVAWNIGKEDFLNGGFLNDLKLRASYGTTGNDRNIPNFANVGYVAYGDYGSGANMTPTIITGNPDIKWETNKTTNLGVDFAFFKSRFRGAIEVYRSDRNDFIQLLPLPYESGNYAIYKNLGDMRTEGLETEFTFDIIRKENLKLSLRGNGSLPRAKILSLDGVSTQRNLGETALKVGETPYFYRLVEYAGVNAADGKALYYTDRQNPNAGENFYTVNGRTATDTYNATADIKDITDKSPLPKFFGGFGLSLEAYGFDLSADFTFKTGGYTYNYQTQLLQSSASRANNMSLDAFNYWKNPGDTDVLPKPTAVGLRASDQFLEKSDYLRFRTLMIGYTFNKKVLGEDVPLNSIRMYVQAQNLLTWTSFKGDPEVAVGSGENQLLAGQTFVSGSFALFSYPAVRQFMFGVQVEF</sequence>
<gene>
    <name evidence="12" type="ORF">PMI13_01501</name>
</gene>
<dbReference type="Gene3D" id="2.40.170.20">
    <property type="entry name" value="TonB-dependent receptor, beta-barrel domain"/>
    <property type="match status" value="1"/>
</dbReference>
<dbReference type="RefSeq" id="WP_007842284.1">
    <property type="nucleotide sequence ID" value="NZ_AKJY01000022.1"/>
</dbReference>
<keyword evidence="3 8" id="KW-1134">Transmembrane beta strand</keyword>
<comment type="caution">
    <text evidence="12">The sequence shown here is derived from an EMBL/GenBank/DDBJ whole genome shotgun (WGS) entry which is preliminary data.</text>
</comment>
<reference evidence="12 13" key="1">
    <citation type="journal article" date="2012" name="J. Bacteriol.">
        <title>Twenty-one genome sequences from Pseudomonas species and 19 genome sequences from diverse bacteria isolated from the rhizosphere and endosphere of Populus deltoides.</title>
        <authorList>
            <person name="Brown S.D."/>
            <person name="Utturkar S.M."/>
            <person name="Klingeman D.M."/>
            <person name="Johnson C.M."/>
            <person name="Martin S.L."/>
            <person name="Land M.L."/>
            <person name="Lu T.Y."/>
            <person name="Schadt C.W."/>
            <person name="Doktycz M.J."/>
            <person name="Pelletier D.A."/>
        </authorList>
    </citation>
    <scope>NUCLEOTIDE SEQUENCE [LARGE SCALE GENOMIC DNA]</scope>
    <source>
        <strain evidence="12 13">CF314</strain>
    </source>
</reference>
<dbReference type="InterPro" id="IPR023996">
    <property type="entry name" value="TonB-dep_OMP_SusC/RagA"/>
</dbReference>
<dbReference type="NCBIfam" id="TIGR04057">
    <property type="entry name" value="SusC_RagA_signa"/>
    <property type="match status" value="1"/>
</dbReference>
<evidence type="ECO:0000256" key="4">
    <source>
        <dbReference type="ARBA" id="ARBA00022692"/>
    </source>
</evidence>
<dbReference type="PROSITE" id="PS52016">
    <property type="entry name" value="TONB_DEPENDENT_REC_3"/>
    <property type="match status" value="1"/>
</dbReference>
<evidence type="ECO:0000256" key="3">
    <source>
        <dbReference type="ARBA" id="ARBA00022452"/>
    </source>
</evidence>
<keyword evidence="5 9" id="KW-0798">TonB box</keyword>
<dbReference type="InterPro" id="IPR039426">
    <property type="entry name" value="TonB-dep_rcpt-like"/>
</dbReference>
<organism evidence="12 13">
    <name type="scientific">Chryseobacterium populi</name>
    <dbReference type="NCBI Taxonomy" id="1144316"/>
    <lineage>
        <taxon>Bacteria</taxon>
        <taxon>Pseudomonadati</taxon>
        <taxon>Bacteroidota</taxon>
        <taxon>Flavobacteriia</taxon>
        <taxon>Flavobacteriales</taxon>
        <taxon>Weeksellaceae</taxon>
        <taxon>Chryseobacterium group</taxon>
        <taxon>Chryseobacterium</taxon>
    </lineage>
</organism>
<dbReference type="InterPro" id="IPR012910">
    <property type="entry name" value="Plug_dom"/>
</dbReference>
<evidence type="ECO:0000313" key="12">
    <source>
        <dbReference type="EMBL" id="EJL73545.1"/>
    </source>
</evidence>
<keyword evidence="6 8" id="KW-0472">Membrane</keyword>
<dbReference type="Gene3D" id="2.170.130.10">
    <property type="entry name" value="TonB-dependent receptor, plug domain"/>
    <property type="match status" value="1"/>
</dbReference>
<evidence type="ECO:0000256" key="5">
    <source>
        <dbReference type="ARBA" id="ARBA00023077"/>
    </source>
</evidence>
<dbReference type="EMBL" id="AKJY01000022">
    <property type="protein sequence ID" value="EJL73545.1"/>
    <property type="molecule type" value="Genomic_DNA"/>
</dbReference>
<evidence type="ECO:0000259" key="11">
    <source>
        <dbReference type="Pfam" id="PF07715"/>
    </source>
</evidence>
<evidence type="ECO:0000256" key="9">
    <source>
        <dbReference type="RuleBase" id="RU003357"/>
    </source>
</evidence>
<evidence type="ECO:0000313" key="13">
    <source>
        <dbReference type="Proteomes" id="UP000007509"/>
    </source>
</evidence>
<dbReference type="Proteomes" id="UP000007509">
    <property type="component" value="Unassembled WGS sequence"/>
</dbReference>
<dbReference type="OrthoDB" id="9768177at2"/>
<comment type="subcellular location">
    <subcellularLocation>
        <location evidence="1 8">Cell outer membrane</location>
        <topology evidence="1 8">Multi-pass membrane protein</topology>
    </subcellularLocation>
</comment>
<evidence type="ECO:0000259" key="10">
    <source>
        <dbReference type="Pfam" id="PF00593"/>
    </source>
</evidence>
<keyword evidence="7 8" id="KW-0998">Cell outer membrane</keyword>
<dbReference type="GO" id="GO:0009279">
    <property type="term" value="C:cell outer membrane"/>
    <property type="evidence" value="ECO:0007669"/>
    <property type="project" value="UniProtKB-SubCell"/>
</dbReference>
<dbReference type="InterPro" id="IPR023997">
    <property type="entry name" value="TonB-dep_OMP_SusC/RagA_CS"/>
</dbReference>
<feature type="domain" description="TonB-dependent receptor plug" evidence="11">
    <location>
        <begin position="49"/>
        <end position="158"/>
    </location>
</feature>
<evidence type="ECO:0000256" key="6">
    <source>
        <dbReference type="ARBA" id="ARBA00023136"/>
    </source>
</evidence>
<dbReference type="NCBIfam" id="TIGR04056">
    <property type="entry name" value="OMP_RagA_SusC"/>
    <property type="match status" value="1"/>
</dbReference>
<keyword evidence="2 8" id="KW-0813">Transport</keyword>
<feature type="domain" description="TonB-dependent receptor-like beta-barrel" evidence="10">
    <location>
        <begin position="327"/>
        <end position="897"/>
    </location>
</feature>
<dbReference type="Pfam" id="PF07715">
    <property type="entry name" value="Plug"/>
    <property type="match status" value="1"/>
</dbReference>
<keyword evidence="13" id="KW-1185">Reference proteome</keyword>
<dbReference type="AlphaFoldDB" id="J2K097"/>
<dbReference type="InterPro" id="IPR036942">
    <property type="entry name" value="Beta-barrel_TonB_sf"/>
</dbReference>
<dbReference type="PATRIC" id="fig|1144316.3.peg.1506"/>
<comment type="similarity">
    <text evidence="8 9">Belongs to the TonB-dependent receptor family.</text>
</comment>
<evidence type="ECO:0000256" key="8">
    <source>
        <dbReference type="PROSITE-ProRule" id="PRU01360"/>
    </source>
</evidence>
<dbReference type="SUPFAM" id="SSF56935">
    <property type="entry name" value="Porins"/>
    <property type="match status" value="1"/>
</dbReference>
<name>J2K097_9FLAO</name>
<keyword evidence="4 8" id="KW-0812">Transmembrane</keyword>
<dbReference type="InterPro" id="IPR000531">
    <property type="entry name" value="Beta-barrel_TonB"/>
</dbReference>
<evidence type="ECO:0000256" key="1">
    <source>
        <dbReference type="ARBA" id="ARBA00004571"/>
    </source>
</evidence>
<evidence type="ECO:0000256" key="2">
    <source>
        <dbReference type="ARBA" id="ARBA00022448"/>
    </source>
</evidence>
<evidence type="ECO:0000256" key="7">
    <source>
        <dbReference type="ARBA" id="ARBA00023237"/>
    </source>
</evidence>
<proteinExistence type="inferred from homology"/>
<dbReference type="InterPro" id="IPR037066">
    <property type="entry name" value="Plug_dom_sf"/>
</dbReference>